<evidence type="ECO:0000256" key="2">
    <source>
        <dbReference type="ARBA" id="ARBA00023242"/>
    </source>
</evidence>
<evidence type="ECO:0000256" key="1">
    <source>
        <dbReference type="ARBA" id="ARBA00023054"/>
    </source>
</evidence>
<evidence type="ECO:0000256" key="3">
    <source>
        <dbReference type="ARBA" id="ARBA00024186"/>
    </source>
</evidence>
<dbReference type="InterPro" id="IPR040418">
    <property type="entry name" value="CRWN"/>
</dbReference>
<gene>
    <name evidence="6" type="ORF">V6N11_008070</name>
</gene>
<comment type="similarity">
    <text evidence="4">Belongs to the CRWN family.</text>
</comment>
<reference evidence="6 7" key="1">
    <citation type="journal article" date="2024" name="G3 (Bethesda)">
        <title>Genome assembly of Hibiscus sabdariffa L. provides insights into metabolisms of medicinal natural products.</title>
        <authorList>
            <person name="Kim T."/>
        </authorList>
    </citation>
    <scope>NUCLEOTIDE SEQUENCE [LARGE SCALE GENOMIC DNA]</scope>
    <source>
        <strain evidence="6">TK-2024</strain>
        <tissue evidence="6">Old leaves</tissue>
    </source>
</reference>
<comment type="caution">
    <text evidence="6">The sequence shown here is derived from an EMBL/GenBank/DDBJ whole genome shotgun (WGS) entry which is preliminary data.</text>
</comment>
<evidence type="ECO:0000313" key="6">
    <source>
        <dbReference type="EMBL" id="KAK8993855.1"/>
    </source>
</evidence>
<comment type="subcellular location">
    <subcellularLocation>
        <location evidence="3">Nucleus lamina</location>
    </subcellularLocation>
</comment>
<organism evidence="6 7">
    <name type="scientific">Hibiscus sabdariffa</name>
    <name type="common">roselle</name>
    <dbReference type="NCBI Taxonomy" id="183260"/>
    <lineage>
        <taxon>Eukaryota</taxon>
        <taxon>Viridiplantae</taxon>
        <taxon>Streptophyta</taxon>
        <taxon>Embryophyta</taxon>
        <taxon>Tracheophyta</taxon>
        <taxon>Spermatophyta</taxon>
        <taxon>Magnoliopsida</taxon>
        <taxon>eudicotyledons</taxon>
        <taxon>Gunneridae</taxon>
        <taxon>Pentapetalae</taxon>
        <taxon>rosids</taxon>
        <taxon>malvids</taxon>
        <taxon>Malvales</taxon>
        <taxon>Malvaceae</taxon>
        <taxon>Malvoideae</taxon>
        <taxon>Hibiscus</taxon>
    </lineage>
</organism>
<evidence type="ECO:0000313" key="7">
    <source>
        <dbReference type="Proteomes" id="UP001396334"/>
    </source>
</evidence>
<accession>A0ABR2Q067</accession>
<feature type="region of interest" description="Disordered" evidence="5">
    <location>
        <begin position="1"/>
        <end position="66"/>
    </location>
</feature>
<dbReference type="Proteomes" id="UP001396334">
    <property type="component" value="Unassembled WGS sequence"/>
</dbReference>
<keyword evidence="1" id="KW-0175">Coiled coil</keyword>
<protein>
    <submittedName>
        <fullName evidence="6">Uncharacterized protein</fullName>
    </submittedName>
</protein>
<keyword evidence="2" id="KW-0539">Nucleus</keyword>
<dbReference type="EMBL" id="JBBPBN010000048">
    <property type="protein sequence ID" value="KAK8993855.1"/>
    <property type="molecule type" value="Genomic_DNA"/>
</dbReference>
<sequence>MLTPRRKAWSALTLTPPTEPQAAGAPNSSSGDIRGKGKTVAFVHDTKKLPPPPVSSLSGKPPLNFAADDEDMDWRRFKEAGLLDETALERRDHEALVERISNLEGEASCY</sequence>
<keyword evidence="7" id="KW-1185">Reference proteome</keyword>
<evidence type="ECO:0000256" key="4">
    <source>
        <dbReference type="ARBA" id="ARBA00024208"/>
    </source>
</evidence>
<evidence type="ECO:0000256" key="5">
    <source>
        <dbReference type="SAM" id="MobiDB-lite"/>
    </source>
</evidence>
<dbReference type="PANTHER" id="PTHR31908:SF9">
    <property type="entry name" value="PROTEIN CROWDED NUCLEI 3"/>
    <property type="match status" value="1"/>
</dbReference>
<dbReference type="PANTHER" id="PTHR31908">
    <property type="entry name" value="PROTEIN CROWDED NUCLEI 4"/>
    <property type="match status" value="1"/>
</dbReference>
<proteinExistence type="inferred from homology"/>
<name>A0ABR2Q067_9ROSI</name>